<proteinExistence type="predicted"/>
<sequence length="582" mass="64379">MNGGAVLGRIEKIQGEIINSVSKNIFCAEKRNSILLEGEVETYEEVIKAGKLATNRGYKGVINNIKVKGLTLPSRKHPKLIDNKLERKKVDVLIIGGGVIGSAIARELSKWEISILLIDKEDDLAVHASSRNNGMIHPGIDPNPKTKKAYYNVQGNKLYSKVAKELDVSFERCGNIVLYDAWYGKIISPVLKLRARLNGVEGMKYLSKRETKELEPYIYDDFIGSVIFPTTGIVSPYKMTIAFAENAVLNGAEVSLNTAALSIKCEDRKIIYVDTNRGRIFPKIVINAAGVHADEIAEMADDRFFTIHPRKGHILILDKKKGQFLNSIVSKPAINQSKSGTKGGGVTKTIDGNILVGPDAVEQPFKEDYSTNKENIDNIINKHFPILPLISPSDIITYFSGNRAATYEEDFIIEKSEYVKNLIHAAGIQSPGLASAPAIALDIEKMAVEVLSTMMEVKPKEKWNPYRKGIPELFKMSEKERNEYIKKRPDYGIIICRCEEISKGEIVDAINSPIPVNSLDAIKRRVRPGMGRCQGAFCTPSVAKIIEENANKNILEITKKGGESYLVVEETKKGGGAQFGIL</sequence>
<gene>
    <name evidence="3" type="ORF">SAMN05443428_1504</name>
</gene>
<dbReference type="Pfam" id="PF01266">
    <property type="entry name" value="DAO"/>
    <property type="match status" value="1"/>
</dbReference>
<dbReference type="InterPro" id="IPR006076">
    <property type="entry name" value="FAD-dep_OxRdtase"/>
</dbReference>
<dbReference type="PANTHER" id="PTHR42720:SF1">
    <property type="entry name" value="GLYCEROL 3-PHOSPHATE OXIDASE"/>
    <property type="match status" value="1"/>
</dbReference>
<dbReference type="CDD" id="cd19946">
    <property type="entry name" value="GlpA-like_Fer2_BFD-like"/>
    <property type="match status" value="1"/>
</dbReference>
<dbReference type="SUPFAM" id="SSF51905">
    <property type="entry name" value="FAD/NAD(P)-binding domain"/>
    <property type="match status" value="1"/>
</dbReference>
<dbReference type="InterPro" id="IPR036188">
    <property type="entry name" value="FAD/NAD-bd_sf"/>
</dbReference>
<reference evidence="4" key="1">
    <citation type="submission" date="2017-02" db="EMBL/GenBank/DDBJ databases">
        <authorList>
            <person name="Varghese N."/>
            <person name="Submissions S."/>
        </authorList>
    </citation>
    <scope>NUCLEOTIDE SEQUENCE [LARGE SCALE GENOMIC DNA]</scope>
    <source>
        <strain evidence="4">USBA 833</strain>
    </source>
</reference>
<dbReference type="Gene3D" id="1.10.10.1100">
    <property type="entry name" value="BFD-like [2Fe-2S]-binding domain"/>
    <property type="match status" value="1"/>
</dbReference>
<dbReference type="InterPro" id="IPR052745">
    <property type="entry name" value="G3P_Oxidase/Oxidoreductase"/>
</dbReference>
<dbReference type="OrthoDB" id="9801699at2"/>
<keyword evidence="4" id="KW-1185">Reference proteome</keyword>
<evidence type="ECO:0000259" key="2">
    <source>
        <dbReference type="Pfam" id="PF04324"/>
    </source>
</evidence>
<evidence type="ECO:0000313" key="3">
    <source>
        <dbReference type="EMBL" id="SKB00816.1"/>
    </source>
</evidence>
<feature type="domain" description="FAD dependent oxidoreductase" evidence="1">
    <location>
        <begin position="91"/>
        <end position="441"/>
    </location>
</feature>
<dbReference type="EMBL" id="FUYH01000050">
    <property type="protein sequence ID" value="SKB00816.1"/>
    <property type="molecule type" value="Genomic_DNA"/>
</dbReference>
<evidence type="ECO:0000259" key="1">
    <source>
        <dbReference type="Pfam" id="PF01266"/>
    </source>
</evidence>
<dbReference type="Pfam" id="PF04324">
    <property type="entry name" value="Fer2_BFD"/>
    <property type="match status" value="1"/>
</dbReference>
<accession>A0A1T4YGB6</accession>
<dbReference type="Gene3D" id="3.30.9.10">
    <property type="entry name" value="D-Amino Acid Oxidase, subunit A, domain 2"/>
    <property type="match status" value="1"/>
</dbReference>
<dbReference type="STRING" id="1147123.SAMN05443428_1504"/>
<protein>
    <submittedName>
        <fullName evidence="3">Glycerol-3-phosphate dehydrogenase</fullName>
    </submittedName>
</protein>
<evidence type="ECO:0000313" key="4">
    <source>
        <dbReference type="Proteomes" id="UP000190105"/>
    </source>
</evidence>
<dbReference type="PANTHER" id="PTHR42720">
    <property type="entry name" value="GLYCEROL-3-PHOSPHATE DEHYDROGENASE"/>
    <property type="match status" value="1"/>
</dbReference>
<dbReference type="InterPro" id="IPR041854">
    <property type="entry name" value="BFD-like_2Fe2S-bd_dom_sf"/>
</dbReference>
<name>A0A1T4YGB6_9CLOT</name>
<dbReference type="Gene3D" id="3.50.50.60">
    <property type="entry name" value="FAD/NAD(P)-binding domain"/>
    <property type="match status" value="1"/>
</dbReference>
<dbReference type="Proteomes" id="UP000190105">
    <property type="component" value="Unassembled WGS sequence"/>
</dbReference>
<feature type="domain" description="BFD-like [2Fe-2S]-binding" evidence="2">
    <location>
        <begin position="494"/>
        <end position="548"/>
    </location>
</feature>
<dbReference type="AlphaFoldDB" id="A0A1T4YGB6"/>
<dbReference type="InterPro" id="IPR007419">
    <property type="entry name" value="BFD-like_2Fe2S-bd_dom"/>
</dbReference>
<organism evidence="3 4">
    <name type="scientific">Caloramator quimbayensis</name>
    <dbReference type="NCBI Taxonomy" id="1147123"/>
    <lineage>
        <taxon>Bacteria</taxon>
        <taxon>Bacillati</taxon>
        <taxon>Bacillota</taxon>
        <taxon>Clostridia</taxon>
        <taxon>Eubacteriales</taxon>
        <taxon>Clostridiaceae</taxon>
        <taxon>Caloramator</taxon>
    </lineage>
</organism>